<keyword evidence="1" id="KW-0812">Transmembrane</keyword>
<keyword evidence="1" id="KW-1133">Transmembrane helix</keyword>
<dbReference type="RefSeq" id="WP_048099071.1">
    <property type="nucleotide sequence ID" value="NZ_JFZT01000021.1"/>
</dbReference>
<proteinExistence type="predicted"/>
<gene>
    <name evidence="2" type="ORF">CM19_03825</name>
</gene>
<dbReference type="AlphaFoldDB" id="A0A031LSY4"/>
<feature type="transmembrane region" description="Helical" evidence="1">
    <location>
        <begin position="162"/>
        <end position="183"/>
    </location>
</feature>
<feature type="transmembrane region" description="Helical" evidence="1">
    <location>
        <begin position="331"/>
        <end position="351"/>
    </location>
</feature>
<evidence type="ECO:0000313" key="2">
    <source>
        <dbReference type="EMBL" id="EZQ10569.1"/>
    </source>
</evidence>
<dbReference type="OrthoDB" id="42646at2157"/>
<sequence length="620" mass="68656">MDPLDFFRFLKYKILFGLVFILYFLFFQFVARLLIADNVRFPHGVYFLISTSPPVSPQYMPFPLWGPFFSINTPVFSWAMTPLSLGISLLLSFLVAFNITLYVIYYNTMKIKASQKLLSSLGLIATSLSCSCELFTALIGSAAANLPFILSLTFMERLFEGLVVLAAGLLILSSYVLYSEIIGKNVVRGLGRGKWTYMIGISSIFASVIIPGTPAFSFIKVVLAMLAGSAFASIYGRKWKIGIFISISLVISIFSIFGYIYSIPEILIPLSFISGLVGFMGFSTLKGWSRLGILHITAWSLIMPGPISLLIGRPIPFFNFSSDQLIDLWITTWIVGTPLAWYAGVYYLQYLRNTMARSDVKIEFPKINSKDLGLQWISLGAIILAAQTLYFLTHIPYYVDYNGYDLNFLIVTTTASTLVMVIGSISLGYGISRLIKQVFDLPRPKHWLRWSSIFAVVFALLSGVIHLGVSGYPYPPILIGGFGIPMFEPSLTIYIPHIIGMFIYPLQLLQLISSSMIVGSIASYSFDLNAISRKGLISSVIGSVAVCPMCTISSFSTYSLGVVGAALAGTYFINFVNSLEGQLLLSFSSQIILLVLLIFTGRKTRVKLKPQKTLRISDTS</sequence>
<feature type="transmembrane region" description="Helical" evidence="1">
    <location>
        <begin position="494"/>
        <end position="524"/>
    </location>
</feature>
<feature type="transmembrane region" description="Helical" evidence="1">
    <location>
        <begin position="83"/>
        <end position="105"/>
    </location>
</feature>
<reference evidence="2 3" key="1">
    <citation type="submission" date="2014-03" db="EMBL/GenBank/DDBJ databases">
        <title>Draft genome sequence of the novel thermoacidophilic archaea Acidianus copahuensis ALE1 strain, isolated from Copahue volcanic area in Neuquen Argentina.</title>
        <authorList>
            <person name="Urbieta M.S."/>
            <person name="Rascovan N."/>
            <person name="Castro C."/>
            <person name="Revale S."/>
            <person name="Giaveno M.A."/>
            <person name="Vazquez M.P."/>
            <person name="Donati E.R."/>
        </authorList>
    </citation>
    <scope>NUCLEOTIDE SEQUENCE [LARGE SCALE GENOMIC DNA]</scope>
    <source>
        <strain evidence="2 3">ALE1</strain>
    </source>
</reference>
<organism evidence="2 3">
    <name type="scientific">Candidatus Acidianus copahuensis</name>
    <dbReference type="NCBI Taxonomy" id="1160895"/>
    <lineage>
        <taxon>Archaea</taxon>
        <taxon>Thermoproteota</taxon>
        <taxon>Thermoprotei</taxon>
        <taxon>Sulfolobales</taxon>
        <taxon>Sulfolobaceae</taxon>
        <taxon>Acidianus</taxon>
    </lineage>
</organism>
<feature type="transmembrane region" description="Helical" evidence="1">
    <location>
        <begin position="581"/>
        <end position="599"/>
    </location>
</feature>
<dbReference type="STRING" id="1160895.CM19_03825"/>
<protein>
    <submittedName>
        <fullName evidence="2">Uncharacterized protein</fullName>
    </submittedName>
</protein>
<feature type="transmembrane region" description="Helical" evidence="1">
    <location>
        <begin position="372"/>
        <end position="393"/>
    </location>
</feature>
<feature type="transmembrane region" description="Helical" evidence="1">
    <location>
        <begin position="242"/>
        <end position="260"/>
    </location>
</feature>
<evidence type="ECO:0000313" key="3">
    <source>
        <dbReference type="Proteomes" id="UP000024332"/>
    </source>
</evidence>
<name>A0A031LSY4_9CREN</name>
<feature type="transmembrane region" description="Helical" evidence="1">
    <location>
        <begin position="195"/>
        <end position="212"/>
    </location>
</feature>
<feature type="transmembrane region" description="Helical" evidence="1">
    <location>
        <begin position="117"/>
        <end position="142"/>
    </location>
</feature>
<keyword evidence="3" id="KW-1185">Reference proteome</keyword>
<feature type="transmembrane region" description="Helical" evidence="1">
    <location>
        <begin position="218"/>
        <end position="235"/>
    </location>
</feature>
<evidence type="ECO:0000256" key="1">
    <source>
        <dbReference type="SAM" id="Phobius"/>
    </source>
</evidence>
<feature type="transmembrane region" description="Helical" evidence="1">
    <location>
        <begin position="452"/>
        <end position="474"/>
    </location>
</feature>
<comment type="caution">
    <text evidence="2">The sequence shown here is derived from an EMBL/GenBank/DDBJ whole genome shotgun (WGS) entry which is preliminary data.</text>
</comment>
<accession>A0A031LSY4</accession>
<feature type="transmembrane region" description="Helical" evidence="1">
    <location>
        <begin position="536"/>
        <end position="561"/>
    </location>
</feature>
<feature type="transmembrane region" description="Helical" evidence="1">
    <location>
        <begin position="12"/>
        <end position="35"/>
    </location>
</feature>
<feature type="transmembrane region" description="Helical" evidence="1">
    <location>
        <begin position="266"/>
        <end position="285"/>
    </location>
</feature>
<feature type="transmembrane region" description="Helical" evidence="1">
    <location>
        <begin position="292"/>
        <end position="311"/>
    </location>
</feature>
<dbReference type="Proteomes" id="UP000024332">
    <property type="component" value="Unassembled WGS sequence"/>
</dbReference>
<feature type="transmembrane region" description="Helical" evidence="1">
    <location>
        <begin position="408"/>
        <end position="431"/>
    </location>
</feature>
<dbReference type="EMBL" id="JFZT01000021">
    <property type="protein sequence ID" value="EZQ10569.1"/>
    <property type="molecule type" value="Genomic_DNA"/>
</dbReference>
<keyword evidence="1" id="KW-0472">Membrane</keyword>